<accession>G3J339</accession>
<dbReference type="GeneID" id="18162311"/>
<gene>
    <name evidence="1" type="ORF">CCM_00276</name>
</gene>
<name>G3J339_CORMM</name>
<evidence type="ECO:0000313" key="1">
    <source>
        <dbReference type="EMBL" id="EGX95622.1"/>
    </source>
</evidence>
<dbReference type="VEuPathDB" id="FungiDB:CCM_00276"/>
<evidence type="ECO:0000313" key="2">
    <source>
        <dbReference type="Proteomes" id="UP000001610"/>
    </source>
</evidence>
<protein>
    <submittedName>
        <fullName evidence="1">Uncharacterized protein</fullName>
    </submittedName>
</protein>
<dbReference type="AlphaFoldDB" id="G3J339"/>
<organism evidence="1 2">
    <name type="scientific">Cordyceps militaris (strain CM01)</name>
    <name type="common">Caterpillar fungus</name>
    <dbReference type="NCBI Taxonomy" id="983644"/>
    <lineage>
        <taxon>Eukaryota</taxon>
        <taxon>Fungi</taxon>
        <taxon>Dikarya</taxon>
        <taxon>Ascomycota</taxon>
        <taxon>Pezizomycotina</taxon>
        <taxon>Sordariomycetes</taxon>
        <taxon>Hypocreomycetidae</taxon>
        <taxon>Hypocreales</taxon>
        <taxon>Cordycipitaceae</taxon>
        <taxon>Cordyceps</taxon>
    </lineage>
</organism>
<dbReference type="KEGG" id="cmt:CCM_00276"/>
<keyword evidence="2" id="KW-1185">Reference proteome</keyword>
<proteinExistence type="predicted"/>
<dbReference type="RefSeq" id="XP_006665499.1">
    <property type="nucleotide sequence ID" value="XM_006665436.1"/>
</dbReference>
<dbReference type="InParanoid" id="G3J339"/>
<dbReference type="EMBL" id="JH126399">
    <property type="protein sequence ID" value="EGX95622.1"/>
    <property type="molecule type" value="Genomic_DNA"/>
</dbReference>
<sequence>MYPGGWAVLRWSAMSDEGGKGGWSGKLVTRILHTPHTQGNIELIESLGIQCPQHRGGSAGSTPTKKACVAPAPSLLGKRAKLMSCPACSETRAGSLPEELLNLCSIWSQ</sequence>
<reference evidence="1 2" key="1">
    <citation type="journal article" date="2011" name="Genome Biol.">
        <title>Genome sequence of the insect pathogenic fungus Cordyceps militaris, a valued traditional Chinese medicine.</title>
        <authorList>
            <person name="Zheng P."/>
            <person name="Xia Y."/>
            <person name="Xiao G."/>
            <person name="Xiong C."/>
            <person name="Hu X."/>
            <person name="Zhang S."/>
            <person name="Zheng H."/>
            <person name="Huang Y."/>
            <person name="Zhou Y."/>
            <person name="Wang S."/>
            <person name="Zhao G.P."/>
            <person name="Liu X."/>
            <person name="St Leger R.J."/>
            <person name="Wang C."/>
        </authorList>
    </citation>
    <scope>NUCLEOTIDE SEQUENCE [LARGE SCALE GENOMIC DNA]</scope>
    <source>
        <strain evidence="1 2">CM01</strain>
    </source>
</reference>
<dbReference type="Proteomes" id="UP000001610">
    <property type="component" value="Unassembled WGS sequence"/>
</dbReference>
<dbReference type="HOGENOM" id="CLU_2183813_0_0_1"/>